<keyword evidence="4" id="KW-0808">Transferase</keyword>
<dbReference type="GeneID" id="98186980"/>
<proteinExistence type="predicted"/>
<reference evidence="4" key="1">
    <citation type="submission" date="2016-05" db="EMBL/GenBank/DDBJ databases">
        <authorList>
            <person name="Cock P.J.A."/>
            <person name="Cock P.J.A."/>
        </authorList>
    </citation>
    <scope>NUCLEOTIDE SEQUENCE</scope>
    <source>
        <strain evidence="4">PWN146_assembly</strain>
    </source>
</reference>
<reference evidence="3 5" key="2">
    <citation type="submission" date="2023-11" db="EMBL/GenBank/DDBJ databases">
        <title>Detection of rare carbapenemases in Enterobacterales - comparison of two colorimetric and two CIM-based carbapenemase assays.</title>
        <authorList>
            <person name="Schaffarczyk L."/>
            <person name="Noster J."/>
            <person name="Stelzer Y."/>
            <person name="Sattler J."/>
            <person name="Gatermann S."/>
            <person name="Hamprecht A."/>
        </authorList>
    </citation>
    <scope>NUCLEOTIDE SEQUENCE [LARGE SCALE GENOMIC DNA]</scope>
    <source>
        <strain evidence="3 5">CIM-Carb-136</strain>
    </source>
</reference>
<dbReference type="EC" id="2.8.1.7" evidence="4"/>
<name>A0A1C3HA36_SERMA</name>
<dbReference type="Pfam" id="PF00266">
    <property type="entry name" value="Aminotran_5"/>
    <property type="match status" value="1"/>
</dbReference>
<accession>A0A1C3HA36</accession>
<evidence type="ECO:0000313" key="4">
    <source>
        <dbReference type="EMBL" id="SAY41886.1"/>
    </source>
</evidence>
<dbReference type="EMBL" id="LT575490">
    <property type="protein sequence ID" value="SAY41886.1"/>
    <property type="molecule type" value="Genomic_DNA"/>
</dbReference>
<protein>
    <submittedName>
        <fullName evidence="3">Aminotransferase class V-fold PLP-dependent enzyme</fullName>
    </submittedName>
    <submittedName>
        <fullName evidence="4">Putative cysteine desulfurase</fullName>
        <ecNumber evidence="4">2.8.1.7</ecNumber>
    </submittedName>
</protein>
<dbReference type="InterPro" id="IPR000192">
    <property type="entry name" value="Aminotrans_V_dom"/>
</dbReference>
<evidence type="ECO:0000256" key="1">
    <source>
        <dbReference type="ARBA" id="ARBA00022898"/>
    </source>
</evidence>
<evidence type="ECO:0000313" key="5">
    <source>
        <dbReference type="Proteomes" id="UP001275057"/>
    </source>
</evidence>
<dbReference type="GO" id="GO:0008483">
    <property type="term" value="F:transaminase activity"/>
    <property type="evidence" value="ECO:0007669"/>
    <property type="project" value="UniProtKB-KW"/>
</dbReference>
<evidence type="ECO:0000259" key="2">
    <source>
        <dbReference type="Pfam" id="PF00266"/>
    </source>
</evidence>
<keyword evidence="3" id="KW-0032">Aminotransferase</keyword>
<dbReference type="InterPro" id="IPR015422">
    <property type="entry name" value="PyrdxlP-dep_Trfase_small"/>
</dbReference>
<feature type="domain" description="Aminotransferase class V" evidence="2">
    <location>
        <begin position="25"/>
        <end position="389"/>
    </location>
</feature>
<keyword evidence="1" id="KW-0663">Pyridoxal phosphate</keyword>
<dbReference type="GO" id="GO:0031071">
    <property type="term" value="F:cysteine desulfurase activity"/>
    <property type="evidence" value="ECO:0007669"/>
    <property type="project" value="UniProtKB-EC"/>
</dbReference>
<dbReference type="AlphaFoldDB" id="A0A1C3HA36"/>
<dbReference type="Proteomes" id="UP001275057">
    <property type="component" value="Unassembled WGS sequence"/>
</dbReference>
<dbReference type="PANTHER" id="PTHR43586">
    <property type="entry name" value="CYSTEINE DESULFURASE"/>
    <property type="match status" value="1"/>
</dbReference>
<gene>
    <name evidence="4" type="primary">csd_1</name>
    <name evidence="4" type="ORF">PWN146_00551</name>
    <name evidence="3" type="ORF">SJ435_18475</name>
</gene>
<dbReference type="SUPFAM" id="SSF53383">
    <property type="entry name" value="PLP-dependent transferases"/>
    <property type="match status" value="1"/>
</dbReference>
<dbReference type="Gene3D" id="3.40.640.10">
    <property type="entry name" value="Type I PLP-dependent aspartate aminotransferase-like (Major domain)"/>
    <property type="match status" value="1"/>
</dbReference>
<dbReference type="Gene3D" id="3.90.1150.10">
    <property type="entry name" value="Aspartate Aminotransferase, domain 1"/>
    <property type="match status" value="1"/>
</dbReference>
<dbReference type="EMBL" id="JAXABG010000013">
    <property type="protein sequence ID" value="MDX7084383.1"/>
    <property type="molecule type" value="Genomic_DNA"/>
</dbReference>
<evidence type="ECO:0000313" key="3">
    <source>
        <dbReference type="EMBL" id="MDX7084383.1"/>
    </source>
</evidence>
<dbReference type="InterPro" id="IPR015421">
    <property type="entry name" value="PyrdxlP-dep_Trfase_major"/>
</dbReference>
<dbReference type="RefSeq" id="WP_060440537.1">
    <property type="nucleotide sequence ID" value="NZ_CAMIRQ010000003.1"/>
</dbReference>
<dbReference type="InterPro" id="IPR015424">
    <property type="entry name" value="PyrdxlP-dep_Trfase"/>
</dbReference>
<dbReference type="PANTHER" id="PTHR43586:SF8">
    <property type="entry name" value="CYSTEINE DESULFURASE 1, CHLOROPLASTIC"/>
    <property type="match status" value="1"/>
</dbReference>
<organism evidence="4">
    <name type="scientific">Serratia marcescens</name>
    <dbReference type="NCBI Taxonomy" id="615"/>
    <lineage>
        <taxon>Bacteria</taxon>
        <taxon>Pseudomonadati</taxon>
        <taxon>Pseudomonadota</taxon>
        <taxon>Gammaproteobacteria</taxon>
        <taxon>Enterobacterales</taxon>
        <taxon>Yersiniaceae</taxon>
        <taxon>Serratia</taxon>
    </lineage>
</organism>
<sequence length="406" mass="44014">MTNHFIDRSQFPALMQEIDGRPLNYLDSAATTLKPRVMIDAVTEYYSQNGANIHRGKHRLSDEASNAYEAARLSVADYISAQANEVVFTHNTTHALNIVAQGLALRKSDLVIAGIDSHHSQLLPWRQVATLRFIQTDDQGRIDLDHFQTLLAQRPKVVALTHCSNVTGVVHPIEQMIAMIRTQSDAVIVLDAAQSLPHGRLNLHTLGADFVAFSAHKMLGPTGLGFLYANQHRLDALKPLQFGGGTVDWVDADSQVNRRAPYHLEAGTPAIASVIGAGATFRLLAGFDETTRREHDKGLVNALLSGAASRPYLKLVGPADGENRHAIGAFKFSSCVSVGEIARLLSDAYGIMCRSGYLCAQPFVGTLAGGEILRASAYLYNTTADIDALYQALDDLAECMGLPTVN</sequence>